<accession>A0ABT3MCD7</accession>
<dbReference type="SUPFAM" id="SSF54913">
    <property type="entry name" value="GlnB-like"/>
    <property type="match status" value="1"/>
</dbReference>
<dbReference type="InterPro" id="IPR011322">
    <property type="entry name" value="N-reg_PII-like_a/b"/>
</dbReference>
<dbReference type="Pfam" id="PF00543">
    <property type="entry name" value="P-II"/>
    <property type="match status" value="1"/>
</dbReference>
<name>A0ABT3MCD7_9LEPT</name>
<dbReference type="InterPro" id="IPR002187">
    <property type="entry name" value="N-reg_PII"/>
</dbReference>
<proteinExistence type="predicted"/>
<dbReference type="InterPro" id="IPR015867">
    <property type="entry name" value="N-reg_PII/ATP_PRibTrfase_C"/>
</dbReference>
<reference evidence="1 2" key="1">
    <citation type="submission" date="2022-06" db="EMBL/GenBank/DDBJ databases">
        <title>Leptospira isolates from biofilms formed at urban environments.</title>
        <authorList>
            <person name="Ribeiro P.S."/>
            <person name="Sousa T."/>
            <person name="Carvalho N."/>
            <person name="Aburjaile F."/>
            <person name="Neves F."/>
            <person name="Oliveira D."/>
            <person name="Blanco L."/>
            <person name="Lima J."/>
            <person name="Costa F."/>
            <person name="Brenig B."/>
            <person name="Soares S."/>
            <person name="Ramos R."/>
            <person name="Goes-Neto A."/>
            <person name="Matiuzzi M."/>
            <person name="Azevedo V."/>
            <person name="Ristow P."/>
        </authorList>
    </citation>
    <scope>NUCLEOTIDE SEQUENCE [LARGE SCALE GENOMIC DNA]</scope>
    <source>
        <strain evidence="1 2">VSF14</strain>
    </source>
</reference>
<gene>
    <name evidence="1" type="ORF">ND855_18105</name>
</gene>
<dbReference type="Gene3D" id="3.30.70.120">
    <property type="match status" value="1"/>
</dbReference>
<dbReference type="Proteomes" id="UP001208794">
    <property type="component" value="Unassembled WGS sequence"/>
</dbReference>
<protein>
    <recommendedName>
        <fullName evidence="3">Transcriptional regulator</fullName>
    </recommendedName>
</protein>
<evidence type="ECO:0000313" key="2">
    <source>
        <dbReference type="Proteomes" id="UP001208794"/>
    </source>
</evidence>
<organism evidence="1 2">
    <name type="scientific">Leptospira paudalimensis</name>
    <dbReference type="NCBI Taxonomy" id="2950024"/>
    <lineage>
        <taxon>Bacteria</taxon>
        <taxon>Pseudomonadati</taxon>
        <taxon>Spirochaetota</taxon>
        <taxon>Spirochaetia</taxon>
        <taxon>Leptospirales</taxon>
        <taxon>Leptospiraceae</taxon>
        <taxon>Leptospira</taxon>
    </lineage>
</organism>
<evidence type="ECO:0000313" key="1">
    <source>
        <dbReference type="EMBL" id="MCW7506053.1"/>
    </source>
</evidence>
<evidence type="ECO:0008006" key="3">
    <source>
        <dbReference type="Google" id="ProtNLM"/>
    </source>
</evidence>
<comment type="caution">
    <text evidence="1">The sequence shown here is derived from an EMBL/GenBank/DDBJ whole genome shotgun (WGS) entry which is preliminary data.</text>
</comment>
<dbReference type="EMBL" id="JAMQPR010000002">
    <property type="protein sequence ID" value="MCW7506053.1"/>
    <property type="molecule type" value="Genomic_DNA"/>
</dbReference>
<keyword evidence="2" id="KW-1185">Reference proteome</keyword>
<sequence>MEFKMKLEKAKLITIIADEALQDRLVSELKSLNVKGYTISEAKGEGINHEHLTSWEGKNIRLESLVSEGKALKIFQIISDKYLEKYPMVIFMNDVEVIRKERFN</sequence>
<dbReference type="RefSeq" id="WP_265359610.1">
    <property type="nucleotide sequence ID" value="NZ_JAMQPR010000002.1"/>
</dbReference>